<keyword evidence="2" id="KW-0539">Nucleus</keyword>
<evidence type="ECO:0000256" key="2">
    <source>
        <dbReference type="ARBA" id="ARBA00023242"/>
    </source>
</evidence>
<gene>
    <name evidence="5" type="ORF">BaRGS_00027903</name>
</gene>
<evidence type="ECO:0000256" key="1">
    <source>
        <dbReference type="ARBA" id="ARBA00004123"/>
    </source>
</evidence>
<proteinExistence type="predicted"/>
<evidence type="ECO:0000256" key="3">
    <source>
        <dbReference type="SAM" id="MobiDB-lite"/>
    </source>
</evidence>
<dbReference type="GO" id="GO:0005634">
    <property type="term" value="C:nucleus"/>
    <property type="evidence" value="ECO:0007669"/>
    <property type="project" value="UniProtKB-SubCell"/>
</dbReference>
<protein>
    <recommendedName>
        <fullName evidence="4">TFIID subunit TAF5 NTD2 domain-containing protein</fullName>
    </recommendedName>
</protein>
<dbReference type="PANTHER" id="PTHR19879:SF1">
    <property type="entry name" value="CANNONBALL-RELATED"/>
    <property type="match status" value="1"/>
</dbReference>
<dbReference type="InterPro" id="IPR037264">
    <property type="entry name" value="TFIID_NTD2_sf"/>
</dbReference>
<feature type="domain" description="TFIID subunit TAF5 NTD2" evidence="4">
    <location>
        <begin position="70"/>
        <end position="153"/>
    </location>
</feature>
<sequence>MKRAKNEQIRNAVTQYLKRRQYQDNEIHVLTRKDGRREQTSDLSDMSVKKRSRDGTGEENTVTCSSIASDYSSCDHQFSRLRKYILESSGPESKELSSLLFPVFVHVYTDLLLAGHKSSAHKFHERHNEIFHAEDQRDFVRGLRKLESRTELLAAKDVMDF</sequence>
<comment type="subcellular location">
    <subcellularLocation>
        <location evidence="1">Nucleus</location>
    </subcellularLocation>
</comment>
<organism evidence="5 6">
    <name type="scientific">Batillaria attramentaria</name>
    <dbReference type="NCBI Taxonomy" id="370345"/>
    <lineage>
        <taxon>Eukaryota</taxon>
        <taxon>Metazoa</taxon>
        <taxon>Spiralia</taxon>
        <taxon>Lophotrochozoa</taxon>
        <taxon>Mollusca</taxon>
        <taxon>Gastropoda</taxon>
        <taxon>Caenogastropoda</taxon>
        <taxon>Sorbeoconcha</taxon>
        <taxon>Cerithioidea</taxon>
        <taxon>Batillariidae</taxon>
        <taxon>Batillaria</taxon>
    </lineage>
</organism>
<feature type="compositionally biased region" description="Basic and acidic residues" evidence="3">
    <location>
        <begin position="30"/>
        <end position="40"/>
    </location>
</feature>
<feature type="region of interest" description="Disordered" evidence="3">
    <location>
        <begin position="30"/>
        <end position="61"/>
    </location>
</feature>
<name>A0ABD0K202_9CAEN</name>
<dbReference type="Pfam" id="PF04494">
    <property type="entry name" value="TFIID_NTD2"/>
    <property type="match status" value="1"/>
</dbReference>
<keyword evidence="6" id="KW-1185">Reference proteome</keyword>
<evidence type="ECO:0000259" key="4">
    <source>
        <dbReference type="Pfam" id="PF04494"/>
    </source>
</evidence>
<feature type="non-terminal residue" evidence="5">
    <location>
        <position position="161"/>
    </location>
</feature>
<dbReference type="SUPFAM" id="SSF160897">
    <property type="entry name" value="Taf5 N-terminal domain-like"/>
    <property type="match status" value="1"/>
</dbReference>
<dbReference type="Proteomes" id="UP001519460">
    <property type="component" value="Unassembled WGS sequence"/>
</dbReference>
<reference evidence="5 6" key="1">
    <citation type="journal article" date="2023" name="Sci. Data">
        <title>Genome assembly of the Korean intertidal mud-creeper Batillaria attramentaria.</title>
        <authorList>
            <person name="Patra A.K."/>
            <person name="Ho P.T."/>
            <person name="Jun S."/>
            <person name="Lee S.J."/>
            <person name="Kim Y."/>
            <person name="Won Y.J."/>
        </authorList>
    </citation>
    <scope>NUCLEOTIDE SEQUENCE [LARGE SCALE GENOMIC DNA]</scope>
    <source>
        <strain evidence="5">Wonlab-2016</strain>
    </source>
</reference>
<comment type="caution">
    <text evidence="5">The sequence shown here is derived from an EMBL/GenBank/DDBJ whole genome shotgun (WGS) entry which is preliminary data.</text>
</comment>
<dbReference type="EMBL" id="JACVVK020000272">
    <property type="protein sequence ID" value="KAK7480902.1"/>
    <property type="molecule type" value="Genomic_DNA"/>
</dbReference>
<evidence type="ECO:0000313" key="6">
    <source>
        <dbReference type="Proteomes" id="UP001519460"/>
    </source>
</evidence>
<accession>A0ABD0K202</accession>
<dbReference type="Gene3D" id="1.25.40.500">
    <property type="entry name" value="TFIID subunit TAF5, NTD2 domain"/>
    <property type="match status" value="1"/>
</dbReference>
<dbReference type="PANTHER" id="PTHR19879">
    <property type="entry name" value="TRANSCRIPTION INITIATION FACTOR TFIID"/>
    <property type="match status" value="1"/>
</dbReference>
<dbReference type="AlphaFoldDB" id="A0ABD0K202"/>
<dbReference type="InterPro" id="IPR007582">
    <property type="entry name" value="TFIID_NTD2"/>
</dbReference>
<evidence type="ECO:0000313" key="5">
    <source>
        <dbReference type="EMBL" id="KAK7480902.1"/>
    </source>
</evidence>